<dbReference type="InterPro" id="IPR013128">
    <property type="entry name" value="Peptidase_C1A"/>
</dbReference>
<dbReference type="PANTHER" id="PTHR12411">
    <property type="entry name" value="CYSTEINE PROTEASE FAMILY C1-RELATED"/>
    <property type="match status" value="1"/>
</dbReference>
<dbReference type="PRINTS" id="PR00705">
    <property type="entry name" value="PAPAIN"/>
</dbReference>
<evidence type="ECO:0000313" key="5">
    <source>
        <dbReference type="EMBL" id="CAE0443048.1"/>
    </source>
</evidence>
<keyword evidence="3" id="KW-0472">Membrane</keyword>
<protein>
    <recommendedName>
        <fullName evidence="4">Peptidase C1A papain C-terminal domain-containing protein</fullName>
    </recommendedName>
</protein>
<sequence length="558" mass="62856">MKKRRKGSSNLKLPKAVRKLIKIVKTKFADTGILPIDVYSTPFSVPVGLVQILQVLFYVILGWLALNSVSLLVFSRNRKLGTFCVPLAAEQCTIGLRCGWSFRCKRFLSNPHPWLREPGDQGSCNSCWAFSAVHSFNDRLIGKKGSKWKTLRLSVQNIMECTYHKIKGRNPCYGGAPAKALNALATLGVHEDYIDPYVGMWTRKCDTSSQPRYFASKTSIQKQSNSAMSEEIMRETISRDGPIVGAFEVYDNYMPFFRDNPTGIYMSHNGAISTGVFHGVEIVGFGERGGVKYWLAKNSWGKRWADGGYFRIKRGSNFCHIEDFSATPILAAAFDTHAINAVDDDIVRNAIQTRVAEIEPSGFQKKALRRIPAKGSSFVYNETVSGSLDALSILISHFNRLEGCSYELVRILETDMTMVAGKRVQIFMELKPAGENKGRCPPGYFYGDVWLKLSKNEYTSPTDHMDGYFPKSCPVNLKSKRSSWLSALPDCSIRYQILTAKRIGNKSIYISPLANSVRNRYKYFDIICTAFVGILLRALFISKCRRPSTDRRHSSRRD</sequence>
<dbReference type="SMART" id="SM00645">
    <property type="entry name" value="Pept_C1"/>
    <property type="match status" value="1"/>
</dbReference>
<dbReference type="InterPro" id="IPR025660">
    <property type="entry name" value="Pept_his_AS"/>
</dbReference>
<dbReference type="GO" id="GO:0006508">
    <property type="term" value="P:proteolysis"/>
    <property type="evidence" value="ECO:0007669"/>
    <property type="project" value="InterPro"/>
</dbReference>
<evidence type="ECO:0000259" key="4">
    <source>
        <dbReference type="SMART" id="SM00645"/>
    </source>
</evidence>
<gene>
    <name evidence="5" type="ORF">ASTO00021_LOCUS13155</name>
</gene>
<evidence type="ECO:0000256" key="3">
    <source>
        <dbReference type="SAM" id="Phobius"/>
    </source>
</evidence>
<organism evidence="5">
    <name type="scientific">Aplanochytrium stocchinoi</name>
    <dbReference type="NCBI Taxonomy" id="215587"/>
    <lineage>
        <taxon>Eukaryota</taxon>
        <taxon>Sar</taxon>
        <taxon>Stramenopiles</taxon>
        <taxon>Bigyra</taxon>
        <taxon>Labyrinthulomycetes</taxon>
        <taxon>Thraustochytrida</taxon>
        <taxon>Thraustochytriidae</taxon>
        <taxon>Aplanochytrium</taxon>
    </lineage>
</organism>
<keyword evidence="3" id="KW-1133">Transmembrane helix</keyword>
<dbReference type="Pfam" id="PF00112">
    <property type="entry name" value="Peptidase_C1"/>
    <property type="match status" value="1"/>
</dbReference>
<name>A0A7S3V045_9STRA</name>
<comment type="similarity">
    <text evidence="1">Belongs to the peptidase C1 family.</text>
</comment>
<dbReference type="GO" id="GO:0008234">
    <property type="term" value="F:cysteine-type peptidase activity"/>
    <property type="evidence" value="ECO:0007669"/>
    <property type="project" value="InterPro"/>
</dbReference>
<dbReference type="Gene3D" id="3.90.70.10">
    <property type="entry name" value="Cysteine proteinases"/>
    <property type="match status" value="1"/>
</dbReference>
<keyword evidence="3" id="KW-0812">Transmembrane</keyword>
<accession>A0A7S3V045</accession>
<reference evidence="5" key="1">
    <citation type="submission" date="2021-01" db="EMBL/GenBank/DDBJ databases">
        <authorList>
            <person name="Corre E."/>
            <person name="Pelletier E."/>
            <person name="Niang G."/>
            <person name="Scheremetjew M."/>
            <person name="Finn R."/>
            <person name="Kale V."/>
            <person name="Holt S."/>
            <person name="Cochrane G."/>
            <person name="Meng A."/>
            <person name="Brown T."/>
            <person name="Cohen L."/>
        </authorList>
    </citation>
    <scope>NUCLEOTIDE SEQUENCE</scope>
    <source>
        <strain evidence="5">GSBS06</strain>
    </source>
</reference>
<dbReference type="SUPFAM" id="SSF54001">
    <property type="entry name" value="Cysteine proteinases"/>
    <property type="match status" value="1"/>
</dbReference>
<feature type="transmembrane region" description="Helical" evidence="3">
    <location>
        <begin position="523"/>
        <end position="542"/>
    </location>
</feature>
<feature type="transmembrane region" description="Helical" evidence="3">
    <location>
        <begin position="55"/>
        <end position="74"/>
    </location>
</feature>
<proteinExistence type="inferred from homology"/>
<dbReference type="EMBL" id="HBIN01017252">
    <property type="protein sequence ID" value="CAE0443048.1"/>
    <property type="molecule type" value="Transcribed_RNA"/>
</dbReference>
<dbReference type="InterPro" id="IPR038765">
    <property type="entry name" value="Papain-like_cys_pep_sf"/>
</dbReference>
<evidence type="ECO:0000256" key="1">
    <source>
        <dbReference type="ARBA" id="ARBA00008455"/>
    </source>
</evidence>
<feature type="domain" description="Peptidase C1A papain C-terminal" evidence="4">
    <location>
        <begin position="110"/>
        <end position="329"/>
    </location>
</feature>
<keyword evidence="2" id="KW-0865">Zymogen</keyword>
<evidence type="ECO:0000256" key="2">
    <source>
        <dbReference type="ARBA" id="ARBA00023145"/>
    </source>
</evidence>
<dbReference type="AlphaFoldDB" id="A0A7S3V045"/>
<dbReference type="PROSITE" id="PS00639">
    <property type="entry name" value="THIOL_PROTEASE_HIS"/>
    <property type="match status" value="1"/>
</dbReference>
<dbReference type="InterPro" id="IPR000668">
    <property type="entry name" value="Peptidase_C1A_C"/>
</dbReference>